<proteinExistence type="predicted"/>
<accession>A0A0A9FV18</accession>
<dbReference type="AlphaFoldDB" id="A0A0A9FV18"/>
<dbReference type="EMBL" id="GBRH01183745">
    <property type="protein sequence ID" value="JAE14151.1"/>
    <property type="molecule type" value="Transcribed_RNA"/>
</dbReference>
<evidence type="ECO:0000313" key="1">
    <source>
        <dbReference type="EMBL" id="JAE14151.1"/>
    </source>
</evidence>
<reference evidence="1" key="2">
    <citation type="journal article" date="2015" name="Data Brief">
        <title>Shoot transcriptome of the giant reed, Arundo donax.</title>
        <authorList>
            <person name="Barrero R.A."/>
            <person name="Guerrero F.D."/>
            <person name="Moolhuijzen P."/>
            <person name="Goolsby J.A."/>
            <person name="Tidwell J."/>
            <person name="Bellgard S.E."/>
            <person name="Bellgard M.I."/>
        </authorList>
    </citation>
    <scope>NUCLEOTIDE SEQUENCE</scope>
    <source>
        <tissue evidence="1">Shoot tissue taken approximately 20 cm above the soil surface</tissue>
    </source>
</reference>
<protein>
    <submittedName>
        <fullName evidence="1">Uncharacterized protein</fullName>
    </submittedName>
</protein>
<name>A0A0A9FV18_ARUDO</name>
<organism evidence="1">
    <name type="scientific">Arundo donax</name>
    <name type="common">Giant reed</name>
    <name type="synonym">Donax arundinaceus</name>
    <dbReference type="NCBI Taxonomy" id="35708"/>
    <lineage>
        <taxon>Eukaryota</taxon>
        <taxon>Viridiplantae</taxon>
        <taxon>Streptophyta</taxon>
        <taxon>Embryophyta</taxon>
        <taxon>Tracheophyta</taxon>
        <taxon>Spermatophyta</taxon>
        <taxon>Magnoliopsida</taxon>
        <taxon>Liliopsida</taxon>
        <taxon>Poales</taxon>
        <taxon>Poaceae</taxon>
        <taxon>PACMAD clade</taxon>
        <taxon>Arundinoideae</taxon>
        <taxon>Arundineae</taxon>
        <taxon>Arundo</taxon>
    </lineage>
</organism>
<reference evidence="1" key="1">
    <citation type="submission" date="2014-09" db="EMBL/GenBank/DDBJ databases">
        <authorList>
            <person name="Magalhaes I.L.F."/>
            <person name="Oliveira U."/>
            <person name="Santos F.R."/>
            <person name="Vidigal T.H.D.A."/>
            <person name="Brescovit A.D."/>
            <person name="Santos A.J."/>
        </authorList>
    </citation>
    <scope>NUCLEOTIDE SEQUENCE</scope>
    <source>
        <tissue evidence="1">Shoot tissue taken approximately 20 cm above the soil surface</tissue>
    </source>
</reference>
<sequence>MPASDNMYWFSYDQSGFDIRCARVHVLGFRFHISGGEDNTSMLPAEDDPIEFLGKQLRLGRGDEIFEKTFSNSLHALQVVQFYYWKAPDLALRREQTAIDSGTVYHPIVHHSRGTELPLPCNHALAQTIFGSYNNVKFAFEWSDFALAVAMWEKYSEELKRKLSTFLPYWLSNETIFVVDSSELQIAEPI</sequence>